<comment type="caution">
    <text evidence="5">The sequence shown here is derived from an EMBL/GenBank/DDBJ whole genome shotgun (WGS) entry which is preliminary data.</text>
</comment>
<dbReference type="AlphaFoldDB" id="A0A1V5SEX1"/>
<dbReference type="InterPro" id="IPR014026">
    <property type="entry name" value="UDP-Glc/GDP-Man_DH_dimer"/>
</dbReference>
<dbReference type="Gene3D" id="3.40.50.720">
    <property type="entry name" value="NAD(P)-binding Rossmann-like Domain"/>
    <property type="match status" value="2"/>
</dbReference>
<evidence type="ECO:0000259" key="4">
    <source>
        <dbReference type="SMART" id="SM00984"/>
    </source>
</evidence>
<name>A0A1V5SEX1_9BACT</name>
<organism evidence="5">
    <name type="scientific">candidate division WS2 bacterium ADurb.Bin280</name>
    <dbReference type="NCBI Taxonomy" id="1852829"/>
    <lineage>
        <taxon>Bacteria</taxon>
        <taxon>candidate division WS2</taxon>
    </lineage>
</organism>
<dbReference type="EC" id="1.1.1.136" evidence="5"/>
<dbReference type="SUPFAM" id="SSF52413">
    <property type="entry name" value="UDP-glucose/GDP-mannose dehydrogenase C-terminal domain"/>
    <property type="match status" value="1"/>
</dbReference>
<accession>A0A1V5SEX1</accession>
<feature type="domain" description="UDP-glucose/GDP-mannose dehydrogenase C-terminal" evidence="4">
    <location>
        <begin position="318"/>
        <end position="410"/>
    </location>
</feature>
<dbReference type="GO" id="GO:0051287">
    <property type="term" value="F:NAD binding"/>
    <property type="evidence" value="ECO:0007669"/>
    <property type="project" value="InterPro"/>
</dbReference>
<keyword evidence="2" id="KW-0520">NAD</keyword>
<evidence type="ECO:0000256" key="3">
    <source>
        <dbReference type="PIRNR" id="PIRNR000124"/>
    </source>
</evidence>
<protein>
    <submittedName>
        <fullName evidence="5">UDP-N-acetyl-D-glucosamine 6-dehydrogenase</fullName>
        <ecNumber evidence="5">1.1.1.136</ecNumber>
    </submittedName>
</protein>
<comment type="similarity">
    <text evidence="3">Belongs to the UDP-glucose/GDP-mannose dehydrogenase family.</text>
</comment>
<evidence type="ECO:0000313" key="5">
    <source>
        <dbReference type="EMBL" id="OQA53037.1"/>
    </source>
</evidence>
<dbReference type="InterPro" id="IPR028359">
    <property type="entry name" value="UDP_ManNAc/GlcNAc_DH"/>
</dbReference>
<dbReference type="SMART" id="SM00984">
    <property type="entry name" value="UDPG_MGDP_dh_C"/>
    <property type="match status" value="1"/>
</dbReference>
<sequence>MKKTKVAVVGLGYVGLPLAVLAKSKGHDVFGIDKDPEKVELINKGKMPFEDDQVGRQLKKFPITSSTEFDIIKDCQIVVICVPTPVHDNYMPNLEPVKSSSKKVGENLSKDQLIILESTVNPGVSEEIVIPILEQASGKKLGKDFYFAHCPERINPGDKKWNVENINRVVGANDKKSLALVSDFYRSILTGTIKEMSSLKEAEAVKVVENSFRDINIAFVNELARSFHSLGIDVVNVIDGAATKPFSFMPHYPGCGVGGHCIPVDPYYLIEYAKKSGFDHDFLSLARKINNQMPRFAVDMVIEGLNQQKLAINGSKVVVFGLSYKQNIDDCRESPSFKIIKLLQKIGARVVVYDPHVKHLSDVDSLEKALKGAKAILIATCHDEFKNLTVKKLLENGVKVVADGRNCLNKNSFKNTGIVYKGIGR</sequence>
<evidence type="ECO:0000256" key="1">
    <source>
        <dbReference type="ARBA" id="ARBA00023002"/>
    </source>
</evidence>
<dbReference type="InterPro" id="IPR036220">
    <property type="entry name" value="UDP-Glc/GDP-Man_DH_C_sf"/>
</dbReference>
<dbReference type="GO" id="GO:0047004">
    <property type="term" value="F:UDP-N-acetylglucosamine 6-dehydrogenase activity"/>
    <property type="evidence" value="ECO:0007669"/>
    <property type="project" value="UniProtKB-EC"/>
</dbReference>
<dbReference type="GO" id="GO:0000271">
    <property type="term" value="P:polysaccharide biosynthetic process"/>
    <property type="evidence" value="ECO:0007669"/>
    <property type="project" value="InterPro"/>
</dbReference>
<dbReference type="SUPFAM" id="SSF51735">
    <property type="entry name" value="NAD(P)-binding Rossmann-fold domains"/>
    <property type="match status" value="1"/>
</dbReference>
<dbReference type="InterPro" id="IPR001732">
    <property type="entry name" value="UDP-Glc/GDP-Man_DH_N"/>
</dbReference>
<dbReference type="GO" id="GO:0016628">
    <property type="term" value="F:oxidoreductase activity, acting on the CH-CH group of donors, NAD or NADP as acceptor"/>
    <property type="evidence" value="ECO:0007669"/>
    <property type="project" value="InterPro"/>
</dbReference>
<dbReference type="InterPro" id="IPR036291">
    <property type="entry name" value="NAD(P)-bd_dom_sf"/>
</dbReference>
<keyword evidence="1 5" id="KW-0560">Oxidoreductase</keyword>
<dbReference type="SUPFAM" id="SSF48179">
    <property type="entry name" value="6-phosphogluconate dehydrogenase C-terminal domain-like"/>
    <property type="match status" value="1"/>
</dbReference>
<dbReference type="Pfam" id="PF03721">
    <property type="entry name" value="UDPG_MGDP_dh_N"/>
    <property type="match status" value="1"/>
</dbReference>
<dbReference type="Pfam" id="PF03720">
    <property type="entry name" value="UDPG_MGDP_dh_C"/>
    <property type="match status" value="1"/>
</dbReference>
<dbReference type="PIRSF" id="PIRSF500136">
    <property type="entry name" value="UDP_ManNAc_DH"/>
    <property type="match status" value="1"/>
</dbReference>
<evidence type="ECO:0000256" key="2">
    <source>
        <dbReference type="ARBA" id="ARBA00023027"/>
    </source>
</evidence>
<gene>
    <name evidence="5" type="primary">wbpA</name>
    <name evidence="5" type="ORF">BWY43_00224</name>
</gene>
<dbReference type="Proteomes" id="UP000485367">
    <property type="component" value="Unassembled WGS sequence"/>
</dbReference>
<dbReference type="InterPro" id="IPR008927">
    <property type="entry name" value="6-PGluconate_DH-like_C_sf"/>
</dbReference>
<proteinExistence type="inferred from homology"/>
<dbReference type="PIRSF" id="PIRSF000124">
    <property type="entry name" value="UDPglc_GDPman_dh"/>
    <property type="match status" value="1"/>
</dbReference>
<dbReference type="EMBL" id="MWBO01000013">
    <property type="protein sequence ID" value="OQA53037.1"/>
    <property type="molecule type" value="Genomic_DNA"/>
</dbReference>
<dbReference type="InterPro" id="IPR017476">
    <property type="entry name" value="UDP-Glc/GDP-Man"/>
</dbReference>
<reference evidence="5" key="1">
    <citation type="submission" date="2017-02" db="EMBL/GenBank/DDBJ databases">
        <title>Delving into the versatile metabolic prowess of the omnipresent phylum Bacteroidetes.</title>
        <authorList>
            <person name="Nobu M.K."/>
            <person name="Mei R."/>
            <person name="Narihiro T."/>
            <person name="Kuroda K."/>
            <person name="Liu W.-T."/>
        </authorList>
    </citation>
    <scope>NUCLEOTIDE SEQUENCE</scope>
    <source>
        <strain evidence="5">ADurb.Bin280</strain>
    </source>
</reference>
<dbReference type="Pfam" id="PF00984">
    <property type="entry name" value="UDPG_MGDP_dh"/>
    <property type="match status" value="1"/>
</dbReference>
<dbReference type="PANTHER" id="PTHR43491">
    <property type="entry name" value="UDP-N-ACETYL-D-MANNOSAMINE DEHYDROGENASE"/>
    <property type="match status" value="1"/>
</dbReference>
<dbReference type="PANTHER" id="PTHR43491:SF1">
    <property type="entry name" value="UDP-N-ACETYL-D-MANNOSAMINE DEHYDROGENASE"/>
    <property type="match status" value="1"/>
</dbReference>
<dbReference type="InterPro" id="IPR014027">
    <property type="entry name" value="UDP-Glc/GDP-Man_DH_C"/>
</dbReference>
<dbReference type="NCBIfam" id="TIGR03026">
    <property type="entry name" value="NDP-sugDHase"/>
    <property type="match status" value="1"/>
</dbReference>